<dbReference type="KEGG" id="cva:CVAR_0340"/>
<keyword evidence="2" id="KW-0732">Signal</keyword>
<sequence>MAFPRLPRTAAAPLSVLTASALTLGALSTAAIAAAAPGVPPSLVATDPTIAQPASDPLYTPPAEIPDTPGTLIRSQQASHPLDVAARADKILFTSTTQDGVPSPPRERSSNRRAPGPVPGQPHHRLLARHPRVRGRLRPLARGQPPRLHLREHRGP</sequence>
<dbReference type="RefSeq" id="WP_014008882.1">
    <property type="nucleotide sequence ID" value="NC_015859.1"/>
</dbReference>
<evidence type="ECO:0000313" key="3">
    <source>
        <dbReference type="EMBL" id="AEK35688.1"/>
    </source>
</evidence>
<evidence type="ECO:0000256" key="1">
    <source>
        <dbReference type="SAM" id="MobiDB-lite"/>
    </source>
</evidence>
<feature type="region of interest" description="Disordered" evidence="1">
    <location>
        <begin position="47"/>
        <end position="81"/>
    </location>
</feature>
<dbReference type="Gene3D" id="3.40.50.1820">
    <property type="entry name" value="alpha/beta hydrolase"/>
    <property type="match status" value="1"/>
</dbReference>
<feature type="region of interest" description="Disordered" evidence="1">
    <location>
        <begin position="93"/>
        <end position="156"/>
    </location>
</feature>
<accession>G0H9Y4</accession>
<proteinExistence type="predicted"/>
<dbReference type="HOGENOM" id="CLU_1683632_0_0_11"/>
<dbReference type="InterPro" id="IPR029058">
    <property type="entry name" value="AB_hydrolase_fold"/>
</dbReference>
<feature type="chain" id="PRO_5003400137" evidence="2">
    <location>
        <begin position="36"/>
        <end position="156"/>
    </location>
</feature>
<name>G0H9Y4_CORVD</name>
<feature type="signal peptide" evidence="2">
    <location>
        <begin position="1"/>
        <end position="35"/>
    </location>
</feature>
<protein>
    <submittedName>
        <fullName evidence="3">Putative secreted protein</fullName>
    </submittedName>
</protein>
<gene>
    <name evidence="3" type="ordered locus">CVAR_0340</name>
</gene>
<feature type="compositionally biased region" description="Basic residues" evidence="1">
    <location>
        <begin position="122"/>
        <end position="139"/>
    </location>
</feature>
<reference evidence="3 4" key="1">
    <citation type="journal article" date="2011" name="BMC Genomics">
        <title>Complete genome sequence of Corynebacterium variabile DSM 44702 isolated from the surface of smear-ripened cheeses and insights into cheese ripening and flavor generation.</title>
        <authorList>
            <person name="Schroeder J."/>
            <person name="Maus I."/>
            <person name="Trost E."/>
            <person name="Tauch A."/>
        </authorList>
    </citation>
    <scope>NUCLEOTIDE SEQUENCE [LARGE SCALE GENOMIC DNA]</scope>
    <source>
        <strain evidence="4">DSM 44702 / JCM 12073 / NCIMB 30131</strain>
    </source>
</reference>
<dbReference type="EMBL" id="CP002917">
    <property type="protein sequence ID" value="AEK35688.1"/>
    <property type="molecule type" value="Genomic_DNA"/>
</dbReference>
<organism evidence="3 4">
    <name type="scientific">Corynebacterium variabile (strain DSM 44702 / CIP 107183 / JCM 12073 / NCIMB 30131)</name>
    <name type="common">Corynebacterium mooreparkense</name>
    <dbReference type="NCBI Taxonomy" id="858619"/>
    <lineage>
        <taxon>Bacteria</taxon>
        <taxon>Bacillati</taxon>
        <taxon>Actinomycetota</taxon>
        <taxon>Actinomycetes</taxon>
        <taxon>Mycobacteriales</taxon>
        <taxon>Corynebacteriaceae</taxon>
        <taxon>Corynebacterium</taxon>
    </lineage>
</organism>
<evidence type="ECO:0000256" key="2">
    <source>
        <dbReference type="SAM" id="SignalP"/>
    </source>
</evidence>
<dbReference type="AlphaFoldDB" id="G0H9Y4"/>
<dbReference type="STRING" id="858619.CVAR_0340"/>
<evidence type="ECO:0000313" key="4">
    <source>
        <dbReference type="Proteomes" id="UP000006659"/>
    </source>
</evidence>
<dbReference type="Proteomes" id="UP000006659">
    <property type="component" value="Chromosome"/>
</dbReference>